<dbReference type="GO" id="GO:0016757">
    <property type="term" value="F:glycosyltransferase activity"/>
    <property type="evidence" value="ECO:0007669"/>
    <property type="project" value="TreeGrafter"/>
</dbReference>
<dbReference type="Pfam" id="PF13692">
    <property type="entry name" value="Glyco_trans_1_4"/>
    <property type="match status" value="1"/>
</dbReference>
<organism evidence="3 4">
    <name type="scientific">Pseudacidovorax intermedius</name>
    <dbReference type="NCBI Taxonomy" id="433924"/>
    <lineage>
        <taxon>Bacteria</taxon>
        <taxon>Pseudomonadati</taxon>
        <taxon>Pseudomonadota</taxon>
        <taxon>Betaproteobacteria</taxon>
        <taxon>Burkholderiales</taxon>
        <taxon>Comamonadaceae</taxon>
        <taxon>Pseudacidovorax</taxon>
    </lineage>
</organism>
<dbReference type="PANTHER" id="PTHR45947">
    <property type="entry name" value="SULFOQUINOVOSYL TRANSFERASE SQD2"/>
    <property type="match status" value="1"/>
</dbReference>
<dbReference type="AlphaFoldDB" id="A0A147H597"/>
<feature type="domain" description="Glycosyltransferase subfamily 4-like N-terminal" evidence="2">
    <location>
        <begin position="18"/>
        <end position="189"/>
    </location>
</feature>
<dbReference type="SUPFAM" id="SSF53756">
    <property type="entry name" value="UDP-Glycosyltransferase/glycogen phosphorylase"/>
    <property type="match status" value="1"/>
</dbReference>
<dbReference type="CDD" id="cd03801">
    <property type="entry name" value="GT4_PimA-like"/>
    <property type="match status" value="1"/>
</dbReference>
<proteinExistence type="predicted"/>
<evidence type="ECO:0000256" key="1">
    <source>
        <dbReference type="SAM" id="MobiDB-lite"/>
    </source>
</evidence>
<dbReference type="InterPro" id="IPR028098">
    <property type="entry name" value="Glyco_trans_4-like_N"/>
</dbReference>
<comment type="caution">
    <text evidence="3">The sequence shown here is derived from an EMBL/GenBank/DDBJ whole genome shotgun (WGS) entry which is preliminary data.</text>
</comment>
<name>A0A147H597_9BURK</name>
<dbReference type="Pfam" id="PF13439">
    <property type="entry name" value="Glyco_transf_4"/>
    <property type="match status" value="1"/>
</dbReference>
<keyword evidence="4" id="KW-1185">Reference proteome</keyword>
<evidence type="ECO:0000259" key="2">
    <source>
        <dbReference type="Pfam" id="PF13439"/>
    </source>
</evidence>
<gene>
    <name evidence="3" type="ORF">NS331_05360</name>
</gene>
<dbReference type="PATRIC" id="fig|433924.3.peg.2937"/>
<dbReference type="Proteomes" id="UP000072741">
    <property type="component" value="Unassembled WGS sequence"/>
</dbReference>
<accession>A0A147H597</accession>
<sequence>MDAPEHRPLRVLMTTDTVGGVWQHSIELARALGDWGHRVALAALGPAPSPRQRAEARAVHGLSLHVRSGALEWMHEPWDEVRRSGDWLLALAARLRPDLVHLNQFAFGALPFAAPTLVVGHSCVLSWWQAVHGCAAPAAWDRYRAAVHDGLRGATAIGAPTRTMLDALRRHHGIARDGHVLPNGRDPRRFVAAPKRPQVLSAGRLWDPAKNLESLRRAASALPPPWEVRVAGAAHGPDGQGTDTAPLLALGPLAPSALARAYAGAAIYALPARYEPFGQTVLEAALSGCALVLGDIASLRETWDGAALFVAPDDHRTLGDTLARLAADEPLRRDLARAAQERAQHFTPTRMATAYLGVYTALCDDWARHPPAAPPLGGPGRAPSRALQAPVALP</sequence>
<dbReference type="Gene3D" id="3.40.50.2000">
    <property type="entry name" value="Glycogen Phosphorylase B"/>
    <property type="match status" value="2"/>
</dbReference>
<reference evidence="3 4" key="1">
    <citation type="journal article" date="2016" name="Front. Microbiol.">
        <title>Genomic Resource of Rice Seed Associated Bacteria.</title>
        <authorList>
            <person name="Midha S."/>
            <person name="Bansal K."/>
            <person name="Sharma S."/>
            <person name="Kumar N."/>
            <person name="Patil P.P."/>
            <person name="Chaudhry V."/>
            <person name="Patil P.B."/>
        </authorList>
    </citation>
    <scope>NUCLEOTIDE SEQUENCE [LARGE SCALE GENOMIC DNA]</scope>
    <source>
        <strain evidence="3 4">NS331</strain>
    </source>
</reference>
<dbReference type="InterPro" id="IPR050194">
    <property type="entry name" value="Glycosyltransferase_grp1"/>
</dbReference>
<evidence type="ECO:0000313" key="3">
    <source>
        <dbReference type="EMBL" id="KTT25120.1"/>
    </source>
</evidence>
<dbReference type="PANTHER" id="PTHR45947:SF3">
    <property type="entry name" value="SULFOQUINOVOSYL TRANSFERASE SQD2"/>
    <property type="match status" value="1"/>
</dbReference>
<evidence type="ECO:0000313" key="4">
    <source>
        <dbReference type="Proteomes" id="UP000072741"/>
    </source>
</evidence>
<feature type="region of interest" description="Disordered" evidence="1">
    <location>
        <begin position="374"/>
        <end position="394"/>
    </location>
</feature>
<dbReference type="EMBL" id="LDSL01000036">
    <property type="protein sequence ID" value="KTT25120.1"/>
    <property type="molecule type" value="Genomic_DNA"/>
</dbReference>
<protein>
    <recommendedName>
        <fullName evidence="2">Glycosyltransferase subfamily 4-like N-terminal domain-containing protein</fullName>
    </recommendedName>
</protein>